<accession>A0A6A3KCC3</accession>
<dbReference type="AlphaFoldDB" id="A0A6A3KCC3"/>
<evidence type="ECO:0000313" key="3">
    <source>
        <dbReference type="Proteomes" id="UP000460718"/>
    </source>
</evidence>
<comment type="caution">
    <text evidence="2">The sequence shown here is derived from an EMBL/GenBank/DDBJ whole genome shotgun (WGS) entry which is preliminary data.</text>
</comment>
<protein>
    <recommendedName>
        <fullName evidence="4">Secreted protein</fullName>
    </recommendedName>
</protein>
<dbReference type="Proteomes" id="UP000460718">
    <property type="component" value="Unassembled WGS sequence"/>
</dbReference>
<proteinExistence type="predicted"/>
<organism evidence="2 3">
    <name type="scientific">Phytophthora fragariae</name>
    <dbReference type="NCBI Taxonomy" id="53985"/>
    <lineage>
        <taxon>Eukaryota</taxon>
        <taxon>Sar</taxon>
        <taxon>Stramenopiles</taxon>
        <taxon>Oomycota</taxon>
        <taxon>Peronosporomycetes</taxon>
        <taxon>Peronosporales</taxon>
        <taxon>Peronosporaceae</taxon>
        <taxon>Phytophthora</taxon>
    </lineage>
</organism>
<evidence type="ECO:0000313" key="2">
    <source>
        <dbReference type="EMBL" id="KAE9003237.1"/>
    </source>
</evidence>
<dbReference type="EMBL" id="QXFW01000778">
    <property type="protein sequence ID" value="KAE9003237.1"/>
    <property type="molecule type" value="Genomic_DNA"/>
</dbReference>
<keyword evidence="1" id="KW-0732">Signal</keyword>
<feature type="chain" id="PRO_5025584865" description="Secreted protein" evidence="1">
    <location>
        <begin position="20"/>
        <end position="91"/>
    </location>
</feature>
<feature type="signal peptide" evidence="1">
    <location>
        <begin position="1"/>
        <end position="19"/>
    </location>
</feature>
<gene>
    <name evidence="2" type="ORF">PF011_g12980</name>
</gene>
<evidence type="ECO:0008006" key="4">
    <source>
        <dbReference type="Google" id="ProtNLM"/>
    </source>
</evidence>
<sequence>MVLCSTLWTVLCKYSFTLGVHLQHTVVHTGSRPALNTSGTHVIVGWSNRADSIVFLCLSGYDITGGKALHCDGLSYCSTSHISRHLSLTSC</sequence>
<evidence type="ECO:0000256" key="1">
    <source>
        <dbReference type="SAM" id="SignalP"/>
    </source>
</evidence>
<reference evidence="2 3" key="1">
    <citation type="submission" date="2018-09" db="EMBL/GenBank/DDBJ databases">
        <title>Genomic investigation of the strawberry pathogen Phytophthora fragariae indicates pathogenicity is determined by transcriptional variation in three key races.</title>
        <authorList>
            <person name="Adams T.M."/>
            <person name="Armitage A.D."/>
            <person name="Sobczyk M.K."/>
            <person name="Bates H.J."/>
            <person name="Dunwell J.M."/>
            <person name="Nellist C.F."/>
            <person name="Harrison R.J."/>
        </authorList>
    </citation>
    <scope>NUCLEOTIDE SEQUENCE [LARGE SCALE GENOMIC DNA]</scope>
    <source>
        <strain evidence="2 3">SCRP245</strain>
    </source>
</reference>
<name>A0A6A3KCC3_9STRA</name>